<organism evidence="4 5">
    <name type="scientific">Puccinia graminis f. sp. tritici (strain CRL 75-36-700-3 / race SCCL)</name>
    <name type="common">Black stem rust fungus</name>
    <dbReference type="NCBI Taxonomy" id="418459"/>
    <lineage>
        <taxon>Eukaryota</taxon>
        <taxon>Fungi</taxon>
        <taxon>Dikarya</taxon>
        <taxon>Basidiomycota</taxon>
        <taxon>Pucciniomycotina</taxon>
        <taxon>Pucciniomycetes</taxon>
        <taxon>Pucciniales</taxon>
        <taxon>Pucciniaceae</taxon>
        <taxon>Puccinia</taxon>
    </lineage>
</organism>
<feature type="compositionally biased region" description="Basic and acidic residues" evidence="3">
    <location>
        <begin position="134"/>
        <end position="153"/>
    </location>
</feature>
<proteinExistence type="predicted"/>
<evidence type="ECO:0000256" key="2">
    <source>
        <dbReference type="ARBA" id="ARBA00023027"/>
    </source>
</evidence>
<dbReference type="OrthoDB" id="2506535at2759"/>
<sequence length="218" mass="25979">MKPVRNPPPNTDGPVRLYSSLGLYSSVRNSALTRSARKFSALRAGSDSLVEWGFFNCYQRLPSRPPDYRLDYKLDHHSPPHSLSQHPPAQEQQEVYSEWWTARMNPARRFRFQNQKKWKWKLQGRMESSQDLNTEEKETPTEQKNCRRTEQEKRRKIRRSRQDTNCSELAWRILSRYYGAELCYTPMIHPGLYSDDRQIKYRVEQLDLDSHEEGIQKD</sequence>
<feature type="region of interest" description="Disordered" evidence="3">
    <location>
        <begin position="129"/>
        <end position="161"/>
    </location>
</feature>
<dbReference type="PANTHER" id="PTHR11082">
    <property type="entry name" value="TRNA-DIHYDROURIDINE SYNTHASE"/>
    <property type="match status" value="1"/>
</dbReference>
<accession>E3KT81</accession>
<reference key="1">
    <citation type="submission" date="2007-01" db="EMBL/GenBank/DDBJ databases">
        <title>The Genome Sequence of Puccinia graminis f. sp. tritici Strain CRL 75-36-700-3.</title>
        <authorList>
            <consortium name="The Broad Institute Genome Sequencing Platform"/>
            <person name="Birren B."/>
            <person name="Lander E."/>
            <person name="Galagan J."/>
            <person name="Nusbaum C."/>
            <person name="Devon K."/>
            <person name="Cuomo C."/>
            <person name="Jaffe D."/>
            <person name="Butler J."/>
            <person name="Alvarez P."/>
            <person name="Gnerre S."/>
            <person name="Grabherr M."/>
            <person name="Mauceli E."/>
            <person name="Brockman W."/>
            <person name="Young S."/>
            <person name="LaButti K."/>
            <person name="Sykes S."/>
            <person name="DeCaprio D."/>
            <person name="Crawford M."/>
            <person name="Koehrsen M."/>
            <person name="Engels R."/>
            <person name="Montgomery P."/>
            <person name="Pearson M."/>
            <person name="Howarth C."/>
            <person name="Larson L."/>
            <person name="White J."/>
            <person name="Zeng Q."/>
            <person name="Kodira C."/>
            <person name="Yandava C."/>
            <person name="Alvarado L."/>
            <person name="O'Leary S."/>
            <person name="Szabo L."/>
            <person name="Dean R."/>
            <person name="Schein J."/>
        </authorList>
    </citation>
    <scope>NUCLEOTIDE SEQUENCE</scope>
    <source>
        <strain>CRL 75-36-700-3</strain>
    </source>
</reference>
<dbReference type="GO" id="GO:0017150">
    <property type="term" value="F:tRNA dihydrouridine synthase activity"/>
    <property type="evidence" value="ECO:0000318"/>
    <property type="project" value="GO_Central"/>
</dbReference>
<protein>
    <submittedName>
        <fullName evidence="4">Uncharacterized protein</fullName>
    </submittedName>
</protein>
<evidence type="ECO:0000256" key="1">
    <source>
        <dbReference type="ARBA" id="ARBA00022857"/>
    </source>
</evidence>
<keyword evidence="2" id="KW-0520">NAD</keyword>
<dbReference type="EMBL" id="DS178307">
    <property type="protein sequence ID" value="EFP87506.2"/>
    <property type="molecule type" value="Genomic_DNA"/>
</dbReference>
<dbReference type="STRING" id="418459.E3KT81"/>
<dbReference type="Proteomes" id="UP000008783">
    <property type="component" value="Unassembled WGS sequence"/>
</dbReference>
<dbReference type="PANTHER" id="PTHR11082:SF5">
    <property type="entry name" value="TRNA-DIHYDROURIDINE(16_17) SYNTHASE [NAD(P)(+)]-LIKE"/>
    <property type="match status" value="1"/>
</dbReference>
<reference evidence="5" key="2">
    <citation type="journal article" date="2011" name="Proc. Natl. Acad. Sci. U.S.A.">
        <title>Obligate biotrophy features unraveled by the genomic analysis of rust fungi.</title>
        <authorList>
            <person name="Duplessis S."/>
            <person name="Cuomo C.A."/>
            <person name="Lin Y.-C."/>
            <person name="Aerts A."/>
            <person name="Tisserant E."/>
            <person name="Veneault-Fourrey C."/>
            <person name="Joly D.L."/>
            <person name="Hacquard S."/>
            <person name="Amselem J."/>
            <person name="Cantarel B.L."/>
            <person name="Chiu R."/>
            <person name="Coutinho P.M."/>
            <person name="Feau N."/>
            <person name="Field M."/>
            <person name="Frey P."/>
            <person name="Gelhaye E."/>
            <person name="Goldberg J."/>
            <person name="Grabherr M.G."/>
            <person name="Kodira C.D."/>
            <person name="Kohler A."/>
            <person name="Kuees U."/>
            <person name="Lindquist E.A."/>
            <person name="Lucas S.M."/>
            <person name="Mago R."/>
            <person name="Mauceli E."/>
            <person name="Morin E."/>
            <person name="Murat C."/>
            <person name="Pangilinan J.L."/>
            <person name="Park R."/>
            <person name="Pearson M."/>
            <person name="Quesneville H."/>
            <person name="Rouhier N."/>
            <person name="Sakthikumar S."/>
            <person name="Salamov A.A."/>
            <person name="Schmutz J."/>
            <person name="Selles B."/>
            <person name="Shapiro H."/>
            <person name="Tanguay P."/>
            <person name="Tuskan G.A."/>
            <person name="Henrissat B."/>
            <person name="Van de Peer Y."/>
            <person name="Rouze P."/>
            <person name="Ellis J.G."/>
            <person name="Dodds P.N."/>
            <person name="Schein J.E."/>
            <person name="Zhong S."/>
            <person name="Hamelin R.C."/>
            <person name="Grigoriev I.V."/>
            <person name="Szabo L.J."/>
            <person name="Martin F."/>
        </authorList>
    </citation>
    <scope>NUCLEOTIDE SEQUENCE [LARGE SCALE GENOMIC DNA]</scope>
    <source>
        <strain evidence="5">CRL 75-36-700-3 / race SCCL</strain>
    </source>
</reference>
<dbReference type="GeneID" id="10538405"/>
<keyword evidence="5" id="KW-1185">Reference proteome</keyword>
<evidence type="ECO:0000313" key="5">
    <source>
        <dbReference type="Proteomes" id="UP000008783"/>
    </source>
</evidence>
<dbReference type="VEuPathDB" id="FungiDB:PGTG_13877"/>
<dbReference type="HOGENOM" id="CLU_1267446_0_0_1"/>
<evidence type="ECO:0000313" key="4">
    <source>
        <dbReference type="EMBL" id="EFP87506.2"/>
    </source>
</evidence>
<gene>
    <name evidence="4" type="ORF">PGTG_13877</name>
</gene>
<keyword evidence="1" id="KW-0521">NADP</keyword>
<dbReference type="KEGG" id="pgr:PGTG_13877"/>
<dbReference type="AlphaFoldDB" id="E3KT81"/>
<evidence type="ECO:0000256" key="3">
    <source>
        <dbReference type="SAM" id="MobiDB-lite"/>
    </source>
</evidence>
<name>E3KT81_PUCGT</name>
<dbReference type="InParanoid" id="E3KT81"/>
<dbReference type="RefSeq" id="XP_003331925.2">
    <property type="nucleotide sequence ID" value="XM_003331877.2"/>
</dbReference>